<evidence type="ECO:0000256" key="6">
    <source>
        <dbReference type="ARBA" id="ARBA00023098"/>
    </source>
</evidence>
<dbReference type="NCBIfam" id="TIGR00516">
    <property type="entry name" value="acpS"/>
    <property type="match status" value="1"/>
</dbReference>
<keyword evidence="7 8" id="KW-0275">Fatty acid biosynthesis</keyword>
<dbReference type="Gene3D" id="3.90.470.20">
    <property type="entry name" value="4'-phosphopantetheinyl transferase domain"/>
    <property type="match status" value="1"/>
</dbReference>
<name>A0ABZ0CH27_9SPIR</name>
<comment type="catalytic activity">
    <reaction evidence="8">
        <text>apo-[ACP] + CoA = holo-[ACP] + adenosine 3',5'-bisphosphate + H(+)</text>
        <dbReference type="Rhea" id="RHEA:12068"/>
        <dbReference type="Rhea" id="RHEA-COMP:9685"/>
        <dbReference type="Rhea" id="RHEA-COMP:9690"/>
        <dbReference type="ChEBI" id="CHEBI:15378"/>
        <dbReference type="ChEBI" id="CHEBI:29999"/>
        <dbReference type="ChEBI" id="CHEBI:57287"/>
        <dbReference type="ChEBI" id="CHEBI:58343"/>
        <dbReference type="ChEBI" id="CHEBI:64479"/>
        <dbReference type="EC" id="2.7.8.7"/>
    </reaction>
</comment>
<keyword evidence="2 8" id="KW-0808">Transferase</keyword>
<dbReference type="InterPro" id="IPR008278">
    <property type="entry name" value="4-PPantetheinyl_Trfase_dom"/>
</dbReference>
<dbReference type="Proteomes" id="UP001301963">
    <property type="component" value="Chromosome"/>
</dbReference>
<evidence type="ECO:0000256" key="7">
    <source>
        <dbReference type="ARBA" id="ARBA00023160"/>
    </source>
</evidence>
<evidence type="ECO:0000313" key="10">
    <source>
        <dbReference type="EMBL" id="WNY68253.1"/>
    </source>
</evidence>
<dbReference type="InterPro" id="IPR004568">
    <property type="entry name" value="Ppantetheine-prot_Trfase_dom"/>
</dbReference>
<evidence type="ECO:0000256" key="2">
    <source>
        <dbReference type="ARBA" id="ARBA00022679"/>
    </source>
</evidence>
<keyword evidence="3 8" id="KW-0479">Metal-binding</keyword>
<feature type="binding site" evidence="8">
    <location>
        <position position="7"/>
    </location>
    <ligand>
        <name>Mg(2+)</name>
        <dbReference type="ChEBI" id="CHEBI:18420"/>
    </ligand>
</feature>
<dbReference type="HAMAP" id="MF_00101">
    <property type="entry name" value="AcpS"/>
    <property type="match status" value="1"/>
</dbReference>
<dbReference type="NCBIfam" id="TIGR00556">
    <property type="entry name" value="pantethn_trn"/>
    <property type="match status" value="1"/>
</dbReference>
<keyword evidence="8" id="KW-0963">Cytoplasm</keyword>
<reference evidence="10" key="1">
    <citation type="submission" date="2023-07" db="EMBL/GenBank/DDBJ databases">
        <title>Genome sequencing of multiple Borrelia sensu lato isolates.</title>
        <authorList>
            <person name="Mongodin E.F."/>
            <person name="Rudenko N."/>
            <person name="Fraser C.M."/>
            <person name="Schutzer S."/>
            <person name="Luft B."/>
            <person name="Morgan R."/>
            <person name="Chastens S."/>
            <person name="Qiu W."/>
        </authorList>
    </citation>
    <scope>NUCLEOTIDE SEQUENCE [LARGE SCALE GENOMIC DNA]</scope>
    <source>
        <strain evidence="10">PotiB3</strain>
    </source>
</reference>
<feature type="binding site" evidence="8">
    <location>
        <position position="55"/>
    </location>
    <ligand>
        <name>Mg(2+)</name>
        <dbReference type="ChEBI" id="CHEBI:18420"/>
    </ligand>
</feature>
<keyword evidence="5 8" id="KW-0460">Magnesium</keyword>
<dbReference type="RefSeq" id="WP_301394684.1">
    <property type="nucleotide sequence ID" value="NZ_CP124050.1"/>
</dbReference>
<gene>
    <name evidence="8 10" type="primary">acpS</name>
    <name evidence="10" type="ORF">QIA44_00050</name>
</gene>
<comment type="function">
    <text evidence="8">Transfers the 4'-phosphopantetheine moiety from coenzyme A to a Ser of acyl-carrier-protein.</text>
</comment>
<evidence type="ECO:0000259" key="9">
    <source>
        <dbReference type="Pfam" id="PF01648"/>
    </source>
</evidence>
<dbReference type="SUPFAM" id="SSF56214">
    <property type="entry name" value="4'-phosphopantetheinyl transferase"/>
    <property type="match status" value="1"/>
</dbReference>
<evidence type="ECO:0000256" key="4">
    <source>
        <dbReference type="ARBA" id="ARBA00022832"/>
    </source>
</evidence>
<protein>
    <recommendedName>
        <fullName evidence="8">Holo-[acyl-carrier-protein] synthase</fullName>
        <shortName evidence="8">Holo-ACP synthase</shortName>
        <ecNumber evidence="8">2.7.8.7</ecNumber>
    </recommendedName>
    <alternativeName>
        <fullName evidence="8">4'-phosphopantetheinyl transferase AcpS</fullName>
    </alternativeName>
</protein>
<comment type="similarity">
    <text evidence="8">Belongs to the P-Pant transferase superfamily. AcpS family.</text>
</comment>
<dbReference type="EC" id="2.7.8.7" evidence="8"/>
<dbReference type="Pfam" id="PF01648">
    <property type="entry name" value="ACPS"/>
    <property type="match status" value="1"/>
</dbReference>
<evidence type="ECO:0000256" key="1">
    <source>
        <dbReference type="ARBA" id="ARBA00022516"/>
    </source>
</evidence>
<evidence type="ECO:0000256" key="3">
    <source>
        <dbReference type="ARBA" id="ARBA00022723"/>
    </source>
</evidence>
<evidence type="ECO:0000313" key="11">
    <source>
        <dbReference type="Proteomes" id="UP001301963"/>
    </source>
</evidence>
<keyword evidence="6 8" id="KW-0443">Lipid metabolism</keyword>
<keyword evidence="11" id="KW-1185">Reference proteome</keyword>
<keyword evidence="4 8" id="KW-0276">Fatty acid metabolism</keyword>
<sequence length="124" mass="14295">MKSIGCDIIKVERLKNFLENKKKMERFFTHNEIENLKLKGGSIIESLAGKFAAKESLIKALSPLLQYKINYGLKDIEVIKSVKGNAKFCLHNEIEKFVIKMNLKLYLTISHEKEYAIAFVMVEN</sequence>
<keyword evidence="1 8" id="KW-0444">Lipid biosynthesis</keyword>
<organism evidence="10 11">
    <name type="scientific">Borreliella lusitaniae</name>
    <dbReference type="NCBI Taxonomy" id="100177"/>
    <lineage>
        <taxon>Bacteria</taxon>
        <taxon>Pseudomonadati</taxon>
        <taxon>Spirochaetota</taxon>
        <taxon>Spirochaetia</taxon>
        <taxon>Spirochaetales</taxon>
        <taxon>Borreliaceae</taxon>
        <taxon>Borreliella</taxon>
    </lineage>
</organism>
<comment type="subcellular location">
    <subcellularLocation>
        <location evidence="8">Cytoplasm</location>
    </subcellularLocation>
</comment>
<evidence type="ECO:0000256" key="8">
    <source>
        <dbReference type="HAMAP-Rule" id="MF_00101"/>
    </source>
</evidence>
<dbReference type="InterPro" id="IPR002582">
    <property type="entry name" value="ACPS"/>
</dbReference>
<dbReference type="EMBL" id="CP132468">
    <property type="protein sequence ID" value="WNY68253.1"/>
    <property type="molecule type" value="Genomic_DNA"/>
</dbReference>
<evidence type="ECO:0000256" key="5">
    <source>
        <dbReference type="ARBA" id="ARBA00022842"/>
    </source>
</evidence>
<dbReference type="GO" id="GO:0008897">
    <property type="term" value="F:holo-[acyl-carrier-protein] synthase activity"/>
    <property type="evidence" value="ECO:0007669"/>
    <property type="project" value="UniProtKB-EC"/>
</dbReference>
<feature type="domain" description="4'-phosphopantetheinyl transferase" evidence="9">
    <location>
        <begin position="3"/>
        <end position="120"/>
    </location>
</feature>
<comment type="cofactor">
    <cofactor evidence="8">
        <name>Mg(2+)</name>
        <dbReference type="ChEBI" id="CHEBI:18420"/>
    </cofactor>
</comment>
<proteinExistence type="inferred from homology"/>
<dbReference type="InterPro" id="IPR037143">
    <property type="entry name" value="4-PPantetheinyl_Trfase_dom_sf"/>
</dbReference>
<accession>A0ABZ0CH27</accession>